<reference evidence="3" key="1">
    <citation type="submission" date="2022-11" db="UniProtKB">
        <authorList>
            <consortium name="WormBaseParasite"/>
        </authorList>
    </citation>
    <scope>IDENTIFICATION</scope>
</reference>
<dbReference type="AlphaFoldDB" id="A0A915HL37"/>
<keyword evidence="1" id="KW-1133">Transmembrane helix</keyword>
<accession>A0A915HL37</accession>
<evidence type="ECO:0000313" key="3">
    <source>
        <dbReference type="WBParaSite" id="nRc.2.0.1.t02251-RA"/>
    </source>
</evidence>
<feature type="transmembrane region" description="Helical" evidence="1">
    <location>
        <begin position="41"/>
        <end position="61"/>
    </location>
</feature>
<proteinExistence type="predicted"/>
<evidence type="ECO:0000313" key="2">
    <source>
        <dbReference type="Proteomes" id="UP000887565"/>
    </source>
</evidence>
<sequence>MPHMTPEKGFIEELKTTLVFDDNISNSVAAKAAPQKTLGTILHVSIILFCLSNLIWAALLINRCKKYRGTQIRIEQIRRDVIKTDAHVTLEENLPNVAHESESELAFDNYSFVENGHTNRYRQI</sequence>
<keyword evidence="1" id="KW-0472">Membrane</keyword>
<keyword evidence="1" id="KW-0812">Transmembrane</keyword>
<evidence type="ECO:0000256" key="1">
    <source>
        <dbReference type="SAM" id="Phobius"/>
    </source>
</evidence>
<dbReference type="Proteomes" id="UP000887565">
    <property type="component" value="Unplaced"/>
</dbReference>
<organism evidence="2 3">
    <name type="scientific">Romanomermis culicivorax</name>
    <name type="common">Nematode worm</name>
    <dbReference type="NCBI Taxonomy" id="13658"/>
    <lineage>
        <taxon>Eukaryota</taxon>
        <taxon>Metazoa</taxon>
        <taxon>Ecdysozoa</taxon>
        <taxon>Nematoda</taxon>
        <taxon>Enoplea</taxon>
        <taxon>Dorylaimia</taxon>
        <taxon>Mermithida</taxon>
        <taxon>Mermithoidea</taxon>
        <taxon>Mermithidae</taxon>
        <taxon>Romanomermis</taxon>
    </lineage>
</organism>
<name>A0A915HL37_ROMCU</name>
<keyword evidence="2" id="KW-1185">Reference proteome</keyword>
<protein>
    <submittedName>
        <fullName evidence="3">Uncharacterized protein</fullName>
    </submittedName>
</protein>
<dbReference type="WBParaSite" id="nRc.2.0.1.t02251-RA">
    <property type="protein sequence ID" value="nRc.2.0.1.t02251-RA"/>
    <property type="gene ID" value="nRc.2.0.1.g02251"/>
</dbReference>